<keyword evidence="1" id="KW-0175">Coiled coil</keyword>
<feature type="coiled-coil region" evidence="1">
    <location>
        <begin position="88"/>
        <end position="122"/>
    </location>
</feature>
<organism evidence="3 4">
    <name type="scientific">[Myrmecia] bisecta</name>
    <dbReference type="NCBI Taxonomy" id="41462"/>
    <lineage>
        <taxon>Eukaryota</taxon>
        <taxon>Viridiplantae</taxon>
        <taxon>Chlorophyta</taxon>
        <taxon>core chlorophytes</taxon>
        <taxon>Trebouxiophyceae</taxon>
        <taxon>Trebouxiales</taxon>
        <taxon>Trebouxiaceae</taxon>
        <taxon>Myrmecia</taxon>
    </lineage>
</organism>
<feature type="region of interest" description="Disordered" evidence="2">
    <location>
        <begin position="123"/>
        <end position="159"/>
    </location>
</feature>
<dbReference type="EMBL" id="JALJOR010000004">
    <property type="protein sequence ID" value="KAK9817769.1"/>
    <property type="molecule type" value="Genomic_DNA"/>
</dbReference>
<proteinExistence type="predicted"/>
<gene>
    <name evidence="3" type="ORF">WJX72_001920</name>
</gene>
<name>A0AAW1QBJ1_9CHLO</name>
<reference evidence="3 4" key="1">
    <citation type="journal article" date="2024" name="Nat. Commun.">
        <title>Phylogenomics reveals the evolutionary origins of lichenization in chlorophyte algae.</title>
        <authorList>
            <person name="Puginier C."/>
            <person name="Libourel C."/>
            <person name="Otte J."/>
            <person name="Skaloud P."/>
            <person name="Haon M."/>
            <person name="Grisel S."/>
            <person name="Petersen M."/>
            <person name="Berrin J.G."/>
            <person name="Delaux P.M."/>
            <person name="Dal Grande F."/>
            <person name="Keller J."/>
        </authorList>
    </citation>
    <scope>NUCLEOTIDE SEQUENCE [LARGE SCALE GENOMIC DNA]</scope>
    <source>
        <strain evidence="3 4">SAG 2043</strain>
    </source>
</reference>
<sequence>MEVSFLQSLPTAKCSVHAPSAISTRGSTSGRRPSVRIRPVLSHAPSPERLSTRQQTTSVQVRRPSDRLGRQLRLLPRSQQPVSTIRPMDEQAARITELQARNQALEDENTNLRERMYILQRELANAHQHASDPMDESSDEDAASGLDRLHHAQPDISSA</sequence>
<accession>A0AAW1QBJ1</accession>
<feature type="compositionally biased region" description="Acidic residues" evidence="2">
    <location>
        <begin position="133"/>
        <end position="142"/>
    </location>
</feature>
<evidence type="ECO:0000313" key="3">
    <source>
        <dbReference type="EMBL" id="KAK9817769.1"/>
    </source>
</evidence>
<evidence type="ECO:0000256" key="2">
    <source>
        <dbReference type="SAM" id="MobiDB-lite"/>
    </source>
</evidence>
<evidence type="ECO:0000313" key="4">
    <source>
        <dbReference type="Proteomes" id="UP001489004"/>
    </source>
</evidence>
<protein>
    <submittedName>
        <fullName evidence="3">Uncharacterized protein</fullName>
    </submittedName>
</protein>
<dbReference type="Proteomes" id="UP001489004">
    <property type="component" value="Unassembled WGS sequence"/>
</dbReference>
<evidence type="ECO:0000256" key="1">
    <source>
        <dbReference type="SAM" id="Coils"/>
    </source>
</evidence>
<comment type="caution">
    <text evidence="3">The sequence shown here is derived from an EMBL/GenBank/DDBJ whole genome shotgun (WGS) entry which is preliminary data.</text>
</comment>
<dbReference type="AlphaFoldDB" id="A0AAW1QBJ1"/>
<keyword evidence="4" id="KW-1185">Reference proteome</keyword>
<feature type="region of interest" description="Disordered" evidence="2">
    <location>
        <begin position="45"/>
        <end position="84"/>
    </location>
</feature>